<protein>
    <submittedName>
        <fullName evidence="1">Uncharacterized protein</fullName>
    </submittedName>
</protein>
<reference evidence="1 2" key="1">
    <citation type="submission" date="2024-01" db="EMBL/GenBank/DDBJ databases">
        <title>The complete chloroplast genome sequence of Lithospermum erythrorhizon: insights into the phylogenetic relationship among Boraginaceae species and the maternal lineages of purple gromwells.</title>
        <authorList>
            <person name="Okada T."/>
            <person name="Watanabe K."/>
        </authorList>
    </citation>
    <scope>NUCLEOTIDE SEQUENCE [LARGE SCALE GENOMIC DNA]</scope>
</reference>
<proteinExistence type="predicted"/>
<sequence>MTLREEHEAILVRVLSEYRDIFVWEPKDIPGVDPSVSVHRLYVDLITSRSNKRIGPFPKRSEKPFARRWESCWGQMPS</sequence>
<evidence type="ECO:0000313" key="2">
    <source>
        <dbReference type="Proteomes" id="UP001454036"/>
    </source>
</evidence>
<keyword evidence="2" id="KW-1185">Reference proteome</keyword>
<comment type="caution">
    <text evidence="1">The sequence shown here is derived from an EMBL/GenBank/DDBJ whole genome shotgun (WGS) entry which is preliminary data.</text>
</comment>
<organism evidence="1 2">
    <name type="scientific">Lithospermum erythrorhizon</name>
    <name type="common">Purple gromwell</name>
    <name type="synonym">Lithospermum officinale var. erythrorhizon</name>
    <dbReference type="NCBI Taxonomy" id="34254"/>
    <lineage>
        <taxon>Eukaryota</taxon>
        <taxon>Viridiplantae</taxon>
        <taxon>Streptophyta</taxon>
        <taxon>Embryophyta</taxon>
        <taxon>Tracheophyta</taxon>
        <taxon>Spermatophyta</taxon>
        <taxon>Magnoliopsida</taxon>
        <taxon>eudicotyledons</taxon>
        <taxon>Gunneridae</taxon>
        <taxon>Pentapetalae</taxon>
        <taxon>asterids</taxon>
        <taxon>lamiids</taxon>
        <taxon>Boraginales</taxon>
        <taxon>Boraginaceae</taxon>
        <taxon>Boraginoideae</taxon>
        <taxon>Lithospermeae</taxon>
        <taxon>Lithospermum</taxon>
    </lineage>
</organism>
<dbReference type="EMBL" id="BAABME010001024">
    <property type="protein sequence ID" value="GAA0147075.1"/>
    <property type="molecule type" value="Genomic_DNA"/>
</dbReference>
<dbReference type="Proteomes" id="UP001454036">
    <property type="component" value="Unassembled WGS sequence"/>
</dbReference>
<dbReference type="AlphaFoldDB" id="A0AAV3P653"/>
<name>A0AAV3P653_LITER</name>
<evidence type="ECO:0000313" key="1">
    <source>
        <dbReference type="EMBL" id="GAA0147075.1"/>
    </source>
</evidence>
<accession>A0AAV3P653</accession>
<gene>
    <name evidence="1" type="ORF">LIER_06866</name>
</gene>